<dbReference type="InterPro" id="IPR036249">
    <property type="entry name" value="Thioredoxin-like_sf"/>
</dbReference>
<sequence length="81" mass="9293">MKLTICMGSKCVMVGAMNILDQVEELKESMGYEDLTIETVVCMKHCKKEEEQCPVVMFDDEIMTNATTERVMEKISQMYAE</sequence>
<comment type="caution">
    <text evidence="1">The sequence shown here is derived from an EMBL/GenBank/DDBJ whole genome shotgun (WGS) entry which is preliminary data.</text>
</comment>
<dbReference type="RefSeq" id="WP_379787451.1">
    <property type="nucleotide sequence ID" value="NZ_JBHSHL010000008.1"/>
</dbReference>
<dbReference type="Gene3D" id="3.40.30.10">
    <property type="entry name" value="Glutaredoxin"/>
    <property type="match status" value="1"/>
</dbReference>
<dbReference type="SUPFAM" id="SSF52833">
    <property type="entry name" value="Thioredoxin-like"/>
    <property type="match status" value="1"/>
</dbReference>
<dbReference type="CDD" id="cd02980">
    <property type="entry name" value="TRX_Fd_family"/>
    <property type="match status" value="1"/>
</dbReference>
<dbReference type="EMBL" id="JBHSHL010000008">
    <property type="protein sequence ID" value="MFC4803973.1"/>
    <property type="molecule type" value="Genomic_DNA"/>
</dbReference>
<dbReference type="Proteomes" id="UP001595916">
    <property type="component" value="Unassembled WGS sequence"/>
</dbReference>
<reference evidence="2" key="1">
    <citation type="journal article" date="2019" name="Int. J. Syst. Evol. Microbiol.">
        <title>The Global Catalogue of Microorganisms (GCM) 10K type strain sequencing project: providing services to taxonomists for standard genome sequencing and annotation.</title>
        <authorList>
            <consortium name="The Broad Institute Genomics Platform"/>
            <consortium name="The Broad Institute Genome Sequencing Center for Infectious Disease"/>
            <person name="Wu L."/>
            <person name="Ma J."/>
        </authorList>
    </citation>
    <scope>NUCLEOTIDE SEQUENCE [LARGE SCALE GENOMIC DNA]</scope>
    <source>
        <strain evidence="2">CCUG 46385</strain>
    </source>
</reference>
<evidence type="ECO:0000313" key="2">
    <source>
        <dbReference type="Proteomes" id="UP001595916"/>
    </source>
</evidence>
<keyword evidence="2" id="KW-1185">Reference proteome</keyword>
<name>A0ABV9QJH3_9FIRM</name>
<accession>A0ABV9QJH3</accession>
<proteinExistence type="predicted"/>
<evidence type="ECO:0000313" key="1">
    <source>
        <dbReference type="EMBL" id="MFC4803973.1"/>
    </source>
</evidence>
<organism evidence="1 2">
    <name type="scientific">Filifactor villosus</name>
    <dbReference type="NCBI Taxonomy" id="29374"/>
    <lineage>
        <taxon>Bacteria</taxon>
        <taxon>Bacillati</taxon>
        <taxon>Bacillota</taxon>
        <taxon>Clostridia</taxon>
        <taxon>Peptostreptococcales</taxon>
        <taxon>Filifactoraceae</taxon>
        <taxon>Filifactor</taxon>
    </lineage>
</organism>
<protein>
    <submittedName>
        <fullName evidence="1">(2Fe-2S) ferredoxin domain-containing protein</fullName>
    </submittedName>
</protein>
<gene>
    <name evidence="1" type="ORF">ACFO4R_02655</name>
</gene>